<dbReference type="GO" id="GO:0006152">
    <property type="term" value="P:purine nucleoside catabolic process"/>
    <property type="evidence" value="ECO:0007669"/>
    <property type="project" value="TreeGrafter"/>
</dbReference>
<gene>
    <name evidence="5" type="ORF">AWW68_09725</name>
</gene>
<dbReference type="PANTHER" id="PTHR43691:SF11">
    <property type="entry name" value="FI09636P-RELATED"/>
    <property type="match status" value="1"/>
</dbReference>
<evidence type="ECO:0000256" key="3">
    <source>
        <dbReference type="ARBA" id="ARBA00048447"/>
    </source>
</evidence>
<dbReference type="GO" id="GO:0005829">
    <property type="term" value="C:cytosol"/>
    <property type="evidence" value="ECO:0007669"/>
    <property type="project" value="TreeGrafter"/>
</dbReference>
<dbReference type="InterPro" id="IPR035994">
    <property type="entry name" value="Nucleoside_phosphorylase_sf"/>
</dbReference>
<evidence type="ECO:0000313" key="6">
    <source>
        <dbReference type="Proteomes" id="UP000075606"/>
    </source>
</evidence>
<dbReference type="GO" id="GO:0004731">
    <property type="term" value="F:purine-nucleoside phosphorylase activity"/>
    <property type="evidence" value="ECO:0007669"/>
    <property type="project" value="TreeGrafter"/>
</dbReference>
<dbReference type="STRING" id="333140.AWW68_09725"/>
<dbReference type="EMBL" id="LRPC01000012">
    <property type="protein sequence ID" value="KYG76087.1"/>
    <property type="molecule type" value="Genomic_DNA"/>
</dbReference>
<comment type="caution">
    <text evidence="5">The sequence shown here is derived from an EMBL/GenBank/DDBJ whole genome shotgun (WGS) entry which is preliminary data.</text>
</comment>
<dbReference type="Pfam" id="PF01048">
    <property type="entry name" value="PNP_UDP_1"/>
    <property type="match status" value="1"/>
</dbReference>
<evidence type="ECO:0000259" key="4">
    <source>
        <dbReference type="Pfam" id="PF01048"/>
    </source>
</evidence>
<reference evidence="5 6" key="1">
    <citation type="submission" date="2016-01" db="EMBL/GenBank/DDBJ databases">
        <title>Genome sequencing of Roseivirga spongicola UST030701-084.</title>
        <authorList>
            <person name="Selvaratnam C."/>
            <person name="Thevarajoo S."/>
            <person name="Goh K.M."/>
            <person name="Ee R."/>
            <person name="Chan K.-G."/>
            <person name="Chong C.S."/>
        </authorList>
    </citation>
    <scope>NUCLEOTIDE SEQUENCE [LARGE SCALE GENOMIC DNA]</scope>
    <source>
        <strain evidence="5 6">UST030701-084</strain>
    </source>
</reference>
<dbReference type="CDD" id="cd00436">
    <property type="entry name" value="UP_TbUP-like"/>
    <property type="match status" value="1"/>
</dbReference>
<dbReference type="EC" id="2.4.2.3" evidence="1"/>
<protein>
    <recommendedName>
        <fullName evidence="2">Uridine phosphorylase</fullName>
        <ecNumber evidence="1">2.4.2.3</ecNumber>
    </recommendedName>
</protein>
<name>A0A150XBI6_9BACT</name>
<evidence type="ECO:0000313" key="5">
    <source>
        <dbReference type="EMBL" id="KYG76087.1"/>
    </source>
</evidence>
<feature type="domain" description="Nucleoside phosphorylase" evidence="4">
    <location>
        <begin position="33"/>
        <end position="285"/>
    </location>
</feature>
<proteinExistence type="predicted"/>
<evidence type="ECO:0000256" key="2">
    <source>
        <dbReference type="ARBA" id="ARBA00021980"/>
    </source>
</evidence>
<dbReference type="GO" id="GO:0004850">
    <property type="term" value="F:uridine phosphorylase activity"/>
    <property type="evidence" value="ECO:0007669"/>
    <property type="project" value="UniProtKB-EC"/>
</dbReference>
<dbReference type="SUPFAM" id="SSF53167">
    <property type="entry name" value="Purine and uridine phosphorylases"/>
    <property type="match status" value="1"/>
</dbReference>
<dbReference type="InterPro" id="IPR000845">
    <property type="entry name" value="Nucleoside_phosphorylase_d"/>
</dbReference>
<evidence type="ECO:0000256" key="1">
    <source>
        <dbReference type="ARBA" id="ARBA00011888"/>
    </source>
</evidence>
<accession>A0A150XBI6</accession>
<dbReference type="Proteomes" id="UP000075606">
    <property type="component" value="Unassembled WGS sequence"/>
</dbReference>
<dbReference type="OrthoDB" id="9772602at2"/>
<dbReference type="Gene3D" id="3.40.50.1580">
    <property type="entry name" value="Nucleoside phosphorylase domain"/>
    <property type="match status" value="1"/>
</dbReference>
<dbReference type="AlphaFoldDB" id="A0A150XBI6"/>
<comment type="catalytic activity">
    <reaction evidence="3">
        <text>uridine + phosphate = alpha-D-ribose 1-phosphate + uracil</text>
        <dbReference type="Rhea" id="RHEA:24388"/>
        <dbReference type="ChEBI" id="CHEBI:16704"/>
        <dbReference type="ChEBI" id="CHEBI:17568"/>
        <dbReference type="ChEBI" id="CHEBI:43474"/>
        <dbReference type="ChEBI" id="CHEBI:57720"/>
        <dbReference type="EC" id="2.4.2.3"/>
    </reaction>
</comment>
<dbReference type="PANTHER" id="PTHR43691">
    <property type="entry name" value="URIDINE PHOSPHORYLASE"/>
    <property type="match status" value="1"/>
</dbReference>
<keyword evidence="6" id="KW-1185">Reference proteome</keyword>
<dbReference type="RefSeq" id="WP_068220560.1">
    <property type="nucleotide sequence ID" value="NZ_CP139724.1"/>
</dbReference>
<sequence length="290" mass="32519">MAARRIPESELILNDGDRIYHLNLTAEMVADTIIVVGDPDRVSKISRHFDKIHFQESNRELVTHTGEIGGKPLSIISSGMGTDNVELLMTELDALVNIDFKSRKVNRRLKKLNIIRIGTSGCMQADIPLDALLVSRAGLGLDTLMSFYDRSLSEDLAVVENKIQRLLELPFKPYFAKGSDQLFDLFKDDMHHGVTVTAPGFYAPQGREIRLKPKITGFIDTLANTPTSFGRFTNFEMETAGYYAMAELLGHEMISLNALIANRANQTFSSNHEKTVERLIQLVLEKLTYS</sequence>
<organism evidence="5 6">
    <name type="scientific">Roseivirga spongicola</name>
    <dbReference type="NCBI Taxonomy" id="333140"/>
    <lineage>
        <taxon>Bacteria</taxon>
        <taxon>Pseudomonadati</taxon>
        <taxon>Bacteroidota</taxon>
        <taxon>Cytophagia</taxon>
        <taxon>Cytophagales</taxon>
        <taxon>Roseivirgaceae</taxon>
        <taxon>Roseivirga</taxon>
    </lineage>
</organism>